<dbReference type="InterPro" id="IPR003587">
    <property type="entry name" value="Hint_dom_N"/>
</dbReference>
<dbReference type="CDD" id="cd00081">
    <property type="entry name" value="Hint"/>
    <property type="match status" value="1"/>
</dbReference>
<name>A0ABZ0Z3R1_9CAUD</name>
<dbReference type="PROSITE" id="PS50817">
    <property type="entry name" value="INTEIN_N_TER"/>
    <property type="match status" value="1"/>
</dbReference>
<evidence type="ECO:0000313" key="3">
    <source>
        <dbReference type="Proteomes" id="UP001349343"/>
    </source>
</evidence>
<organism evidence="2 3">
    <name type="scientific">phage Lak_Megaphage_RVC_JS4_GC31</name>
    <dbReference type="NCBI Taxonomy" id="3109228"/>
    <lineage>
        <taxon>Viruses</taxon>
        <taxon>Duplodnaviria</taxon>
        <taxon>Heunggongvirae</taxon>
        <taxon>Uroviricota</taxon>
        <taxon>Caudoviricetes</taxon>
        <taxon>Caudoviricetes code 15 clade</taxon>
    </lineage>
</organism>
<evidence type="ECO:0000259" key="1">
    <source>
        <dbReference type="SMART" id="SM00306"/>
    </source>
</evidence>
<dbReference type="Proteomes" id="UP001349343">
    <property type="component" value="Segment"/>
</dbReference>
<dbReference type="SMART" id="SM00306">
    <property type="entry name" value="HintN"/>
    <property type="match status" value="1"/>
</dbReference>
<proteinExistence type="predicted"/>
<dbReference type="Gene3D" id="2.170.16.10">
    <property type="entry name" value="Hedgehog/Intein (Hint) domain"/>
    <property type="match status" value="1"/>
</dbReference>
<sequence length="428" mass="47434">MGYNKLNNSVYQTKSFIGSEAQNNIESEVFMVLKKNNNFQQINTFPLDVYKITKPDWVTVQQTLTAYDTNYYKFKYNVLQNDGERRQGDIVFKHIPSGKSLTYNIEQLAVPVDPNGIWTNSLGAKITSIDVSISGTSSSDAHVLCLGFIYNGDQESSRYRISGSIKNGIAKTVALNALLSVSASSAGPYLYLTIKPSAVINIDDNVYTSSNGKIRYFYNGTISEIDLNCTISKTSTMTARTGSENSSTSDDGGGGCCFVAGSQILITKTGKTKSIEDIHKGDKLISYNRKTQKNYISTVDFTVVKGDVYDIATLTLEDGKSVTMNAYHPILTIDGWKSITNFNGYPTLCENDYIKTIDGYSKLKLIERKNSEQPVTMYNIGVIDAEETGDIDINKDDNFYVNGICAHNTNEHGTQIYGIQDRFLCVYD</sequence>
<evidence type="ECO:0000313" key="2">
    <source>
        <dbReference type="EMBL" id="WQJ52795.1"/>
    </source>
</evidence>
<dbReference type="InterPro" id="IPR006141">
    <property type="entry name" value="Intein_N"/>
</dbReference>
<feature type="domain" description="Hint" evidence="1">
    <location>
        <begin position="255"/>
        <end position="358"/>
    </location>
</feature>
<dbReference type="SUPFAM" id="SSF51294">
    <property type="entry name" value="Hedgehog/intein (Hint) domain"/>
    <property type="match status" value="1"/>
</dbReference>
<protein>
    <recommendedName>
        <fullName evidence="1">Hint domain-containing protein</fullName>
    </recommendedName>
</protein>
<keyword evidence="3" id="KW-1185">Reference proteome</keyword>
<accession>A0ABZ0Z3R1</accession>
<dbReference type="EMBL" id="OR769222">
    <property type="protein sequence ID" value="WQJ52795.1"/>
    <property type="molecule type" value="Genomic_DNA"/>
</dbReference>
<dbReference type="InterPro" id="IPR036844">
    <property type="entry name" value="Hint_dom_sf"/>
</dbReference>
<reference evidence="2 3" key="1">
    <citation type="submission" date="2023-11" db="EMBL/GenBank/DDBJ databases">
        <authorList>
            <person name="Cook R."/>
            <person name="Crisci M."/>
            <person name="Pye H."/>
            <person name="Adriaenssens E."/>
            <person name="Santini J."/>
        </authorList>
    </citation>
    <scope>NUCLEOTIDE SEQUENCE [LARGE SCALE GENOMIC DNA]</scope>
    <source>
        <strain evidence="2">Lak_Megaphage_RVC_JS4_GC31</strain>
    </source>
</reference>